<name>A0A7G5H6Y9_9BACT</name>
<keyword evidence="3" id="KW-1185">Reference proteome</keyword>
<dbReference type="Proteomes" id="UP000515369">
    <property type="component" value="Chromosome"/>
</dbReference>
<evidence type="ECO:0000313" key="2">
    <source>
        <dbReference type="EMBL" id="QMW06881.1"/>
    </source>
</evidence>
<dbReference type="SUPFAM" id="SSF52096">
    <property type="entry name" value="ClpP/crotonase"/>
    <property type="match status" value="1"/>
</dbReference>
<dbReference type="Gene3D" id="3.90.226.10">
    <property type="entry name" value="2-enoyl-CoA Hydratase, Chain A, domain 1"/>
    <property type="match status" value="1"/>
</dbReference>
<evidence type="ECO:0000259" key="1">
    <source>
        <dbReference type="Pfam" id="PF03572"/>
    </source>
</evidence>
<feature type="domain" description="Tail specific protease" evidence="1">
    <location>
        <begin position="1"/>
        <end position="55"/>
    </location>
</feature>
<organism evidence="2 3">
    <name type="scientific">Spirosoma foliorum</name>
    <dbReference type="NCBI Taxonomy" id="2710596"/>
    <lineage>
        <taxon>Bacteria</taxon>
        <taxon>Pseudomonadati</taxon>
        <taxon>Bacteroidota</taxon>
        <taxon>Cytophagia</taxon>
        <taxon>Cytophagales</taxon>
        <taxon>Cytophagaceae</taxon>
        <taxon>Spirosoma</taxon>
    </lineage>
</organism>
<dbReference type="GO" id="GO:0006508">
    <property type="term" value="P:proteolysis"/>
    <property type="evidence" value="ECO:0007669"/>
    <property type="project" value="InterPro"/>
</dbReference>
<sequence>MGYIKIPDFSGTGSAETSFTQAIQDQIKADDSDSIGGWLVDLRGNTGGNMWSMLAGIGPIWVKG</sequence>
<gene>
    <name evidence="2" type="ORF">H3H32_08005</name>
</gene>
<dbReference type="InterPro" id="IPR005151">
    <property type="entry name" value="Tail-specific_protease"/>
</dbReference>
<dbReference type="KEGG" id="sfol:H3H32_08005"/>
<accession>A0A7G5H6Y9</accession>
<protein>
    <recommendedName>
        <fullName evidence="1">Tail specific protease domain-containing protein</fullName>
    </recommendedName>
</protein>
<dbReference type="Pfam" id="PF03572">
    <property type="entry name" value="Peptidase_S41"/>
    <property type="match status" value="1"/>
</dbReference>
<dbReference type="InterPro" id="IPR029045">
    <property type="entry name" value="ClpP/crotonase-like_dom_sf"/>
</dbReference>
<dbReference type="EMBL" id="CP059732">
    <property type="protein sequence ID" value="QMW06881.1"/>
    <property type="molecule type" value="Genomic_DNA"/>
</dbReference>
<evidence type="ECO:0000313" key="3">
    <source>
        <dbReference type="Proteomes" id="UP000515369"/>
    </source>
</evidence>
<dbReference type="AlphaFoldDB" id="A0A7G5H6Y9"/>
<proteinExistence type="predicted"/>
<dbReference type="GO" id="GO:0008236">
    <property type="term" value="F:serine-type peptidase activity"/>
    <property type="evidence" value="ECO:0007669"/>
    <property type="project" value="InterPro"/>
</dbReference>
<reference evidence="2 3" key="1">
    <citation type="submission" date="2020-07" db="EMBL/GenBank/DDBJ databases">
        <title>Spirosoma foliorum sp. nov., isolated from the leaves on the Nejang mountain Korea, Republic of.</title>
        <authorList>
            <person name="Ho H."/>
            <person name="Lee Y.-J."/>
            <person name="Nurcahyanto D.-A."/>
            <person name="Kim S.-G."/>
        </authorList>
    </citation>
    <scope>NUCLEOTIDE SEQUENCE [LARGE SCALE GENOMIC DNA]</scope>
    <source>
        <strain evidence="2 3">PL0136</strain>
    </source>
</reference>